<dbReference type="PROSITE" id="PS51318">
    <property type="entry name" value="TAT"/>
    <property type="match status" value="1"/>
</dbReference>
<keyword evidence="1" id="KW-0812">Transmembrane</keyword>
<evidence type="ECO:0000313" key="3">
    <source>
        <dbReference type="EMBL" id="MFC7234333.1"/>
    </source>
</evidence>
<dbReference type="GeneID" id="79266001"/>
<protein>
    <submittedName>
        <fullName evidence="3">TVP38/TMEM64 family protein</fullName>
    </submittedName>
</protein>
<evidence type="ECO:0000313" key="4">
    <source>
        <dbReference type="Proteomes" id="UP001596398"/>
    </source>
</evidence>
<keyword evidence="4" id="KW-1185">Reference proteome</keyword>
<dbReference type="Pfam" id="PF09335">
    <property type="entry name" value="VTT_dom"/>
    <property type="match status" value="1"/>
</dbReference>
<dbReference type="RefSeq" id="WP_276235335.1">
    <property type="nucleotide sequence ID" value="NZ_CP119802.1"/>
</dbReference>
<feature type="transmembrane region" description="Helical" evidence="1">
    <location>
        <begin position="189"/>
        <end position="210"/>
    </location>
</feature>
<dbReference type="EMBL" id="JBHTAP010000001">
    <property type="protein sequence ID" value="MFC7234333.1"/>
    <property type="molecule type" value="Genomic_DNA"/>
</dbReference>
<dbReference type="InterPro" id="IPR006311">
    <property type="entry name" value="TAT_signal"/>
</dbReference>
<keyword evidence="1" id="KW-0472">Membrane</keyword>
<dbReference type="Proteomes" id="UP001596398">
    <property type="component" value="Unassembled WGS sequence"/>
</dbReference>
<feature type="transmembrane region" description="Helical" evidence="1">
    <location>
        <begin position="79"/>
        <end position="97"/>
    </location>
</feature>
<feature type="domain" description="VTT" evidence="2">
    <location>
        <begin position="61"/>
        <end position="174"/>
    </location>
</feature>
<evidence type="ECO:0000256" key="1">
    <source>
        <dbReference type="SAM" id="Phobius"/>
    </source>
</evidence>
<proteinExistence type="predicted"/>
<evidence type="ECO:0000259" key="2">
    <source>
        <dbReference type="Pfam" id="PF09335"/>
    </source>
</evidence>
<dbReference type="InterPro" id="IPR032816">
    <property type="entry name" value="VTT_dom"/>
</dbReference>
<dbReference type="AlphaFoldDB" id="A0ABD5ZLJ7"/>
<gene>
    <name evidence="3" type="ORF">ACFQJ4_03280</name>
</gene>
<sequence>MDRATRRQLAGVAALAAVAVAAALLLSPARLAREVGALAERPALLAGVLFVAYLLRFLVAWPISVLSAVVGFALGPRGVPVALVGAVLTCVPPYLLARRVEGAAGPLGTLGAHGERYFDAAGSARGVVAARLAPLPADAVSYTAGLADVPGRAYLLGTAVGELPWVTAAVLVGAGAGTLTTEGLTGDPLLVAGAAGLAVLLVAGPVYRLWRGRGEPTEL</sequence>
<name>A0ABD5ZLJ7_9EURY</name>
<feature type="transmembrane region" description="Helical" evidence="1">
    <location>
        <begin position="48"/>
        <end position="72"/>
    </location>
</feature>
<accession>A0ABD5ZLJ7</accession>
<reference evidence="3 4" key="1">
    <citation type="journal article" date="2019" name="Int. J. Syst. Evol. Microbiol.">
        <title>The Global Catalogue of Microorganisms (GCM) 10K type strain sequencing project: providing services to taxonomists for standard genome sequencing and annotation.</title>
        <authorList>
            <consortium name="The Broad Institute Genomics Platform"/>
            <consortium name="The Broad Institute Genome Sequencing Center for Infectious Disease"/>
            <person name="Wu L."/>
            <person name="Ma J."/>
        </authorList>
    </citation>
    <scope>NUCLEOTIDE SEQUENCE [LARGE SCALE GENOMIC DNA]</scope>
    <source>
        <strain evidence="3 4">DT85</strain>
    </source>
</reference>
<organism evidence="3 4">
    <name type="scientific">Halosegnis marinus</name>
    <dbReference type="NCBI Taxonomy" id="3034023"/>
    <lineage>
        <taxon>Archaea</taxon>
        <taxon>Methanobacteriati</taxon>
        <taxon>Methanobacteriota</taxon>
        <taxon>Stenosarchaea group</taxon>
        <taxon>Halobacteria</taxon>
        <taxon>Halobacteriales</taxon>
        <taxon>Natronomonadaceae</taxon>
        <taxon>Halosegnis</taxon>
    </lineage>
</organism>
<comment type="caution">
    <text evidence="3">The sequence shown here is derived from an EMBL/GenBank/DDBJ whole genome shotgun (WGS) entry which is preliminary data.</text>
</comment>
<keyword evidence="1" id="KW-1133">Transmembrane helix</keyword>